<dbReference type="RefSeq" id="WP_373298734.1">
    <property type="nucleotide sequence ID" value="NZ_BMUL01000001.1"/>
</dbReference>
<evidence type="ECO:0000256" key="12">
    <source>
        <dbReference type="ARBA" id="ARBA00031533"/>
    </source>
</evidence>
<sequence length="475" mass="50453">MIDDSRTGRSPRAAAVLAAALGLCVLLTGGCAPEAGGVRGTPGAAGLRDPYFPKQGNGGYDVRHYALDLAYDPGTGRLDGTARITARATQDLSAFNLDLAGLTVREARVDGVPAAVNRAGNELTLRPRDELAKGADFTATVVYTGVPEPVTDPDGSAEGWLRTADGAVAVGEPDGSMGWFPGNHHPSDKAAYEIALTVPNGLTALSNGVRVSSAPVSGGRTRTVWRQSEPMASYLATVAIGRYTTSTGTALGSVPVVTAVTATDPALSAATAGLRAELPAILARQRDRFGPYPFGAAGAVVVPDGALGYALETQTRPVFPAGAFDRSTLVHEQAHQWFGNSVTPASWRDIWLNEGFATYAEWLYGEDHEGVPARTRFEEAFADDDAWAFPPAEPPAAANLFAAPVYRRGAMVLHQLRETVGDPVFDRLLRGWTAERRHANATTADFTAYAERIADRDLTALWDVWLYGRDRPPRP</sequence>
<organism evidence="15 16">
    <name type="scientific">Streptomyces termitum</name>
    <dbReference type="NCBI Taxonomy" id="67368"/>
    <lineage>
        <taxon>Bacteria</taxon>
        <taxon>Bacillati</taxon>
        <taxon>Actinomycetota</taxon>
        <taxon>Actinomycetes</taxon>
        <taxon>Kitasatosporales</taxon>
        <taxon>Streptomycetaceae</taxon>
        <taxon>Streptomyces</taxon>
    </lineage>
</organism>
<proteinExistence type="inferred from homology"/>
<evidence type="ECO:0000256" key="11">
    <source>
        <dbReference type="ARBA" id="ARBA00029811"/>
    </source>
</evidence>
<dbReference type="PRINTS" id="PR00756">
    <property type="entry name" value="ALADIPTASE"/>
</dbReference>
<dbReference type="PROSITE" id="PS51257">
    <property type="entry name" value="PROKAR_LIPOPROTEIN"/>
    <property type="match status" value="1"/>
</dbReference>
<dbReference type="EC" id="3.4.11.2" evidence="4"/>
<dbReference type="InterPro" id="IPR014782">
    <property type="entry name" value="Peptidase_M1_dom"/>
</dbReference>
<keyword evidence="10" id="KW-0482">Metalloprotease</keyword>
<evidence type="ECO:0000259" key="13">
    <source>
        <dbReference type="Pfam" id="PF01433"/>
    </source>
</evidence>
<evidence type="ECO:0000256" key="4">
    <source>
        <dbReference type="ARBA" id="ARBA00012564"/>
    </source>
</evidence>
<evidence type="ECO:0000256" key="3">
    <source>
        <dbReference type="ARBA" id="ARBA00010136"/>
    </source>
</evidence>
<comment type="similarity">
    <text evidence="3">Belongs to the peptidase M1 family.</text>
</comment>
<evidence type="ECO:0000256" key="8">
    <source>
        <dbReference type="ARBA" id="ARBA00022801"/>
    </source>
</evidence>
<dbReference type="InterPro" id="IPR050344">
    <property type="entry name" value="Peptidase_M1_aminopeptidases"/>
</dbReference>
<dbReference type="InterPro" id="IPR042097">
    <property type="entry name" value="Aminopeptidase_N-like_N_sf"/>
</dbReference>
<protein>
    <recommendedName>
        <fullName evidence="5">Aminopeptidase N</fullName>
        <ecNumber evidence="4">3.4.11.2</ecNumber>
    </recommendedName>
    <alternativeName>
        <fullName evidence="11">Alanine aminopeptidase</fullName>
    </alternativeName>
    <alternativeName>
        <fullName evidence="12">Lysyl aminopeptidase</fullName>
    </alternativeName>
</protein>
<dbReference type="Proteomes" id="UP000644020">
    <property type="component" value="Unassembled WGS sequence"/>
</dbReference>
<dbReference type="Pfam" id="PF01433">
    <property type="entry name" value="Peptidase_M1"/>
    <property type="match status" value="1"/>
</dbReference>
<dbReference type="GO" id="GO:0016285">
    <property type="term" value="F:alanyl aminopeptidase activity"/>
    <property type="evidence" value="ECO:0007669"/>
    <property type="project" value="UniProtKB-EC"/>
</dbReference>
<evidence type="ECO:0000256" key="9">
    <source>
        <dbReference type="ARBA" id="ARBA00022833"/>
    </source>
</evidence>
<reference evidence="15" key="2">
    <citation type="submission" date="2020-09" db="EMBL/GenBank/DDBJ databases">
        <authorList>
            <person name="Sun Q."/>
            <person name="Ohkuma M."/>
        </authorList>
    </citation>
    <scope>NUCLEOTIDE SEQUENCE</scope>
    <source>
        <strain evidence="15">JCM 4518</strain>
    </source>
</reference>
<dbReference type="EMBL" id="BMUL01000001">
    <property type="protein sequence ID" value="GHA63519.1"/>
    <property type="molecule type" value="Genomic_DNA"/>
</dbReference>
<dbReference type="Gene3D" id="1.10.390.10">
    <property type="entry name" value="Neutral Protease Domain 2"/>
    <property type="match status" value="1"/>
</dbReference>
<dbReference type="SUPFAM" id="SSF55486">
    <property type="entry name" value="Metalloproteases ('zincins'), catalytic domain"/>
    <property type="match status" value="1"/>
</dbReference>
<evidence type="ECO:0000256" key="5">
    <source>
        <dbReference type="ARBA" id="ARBA00015611"/>
    </source>
</evidence>
<evidence type="ECO:0000256" key="10">
    <source>
        <dbReference type="ARBA" id="ARBA00023049"/>
    </source>
</evidence>
<keyword evidence="6" id="KW-0645">Protease</keyword>
<feature type="domain" description="Aminopeptidase N-like N-terminal" evidence="14">
    <location>
        <begin position="64"/>
        <end position="235"/>
    </location>
</feature>
<dbReference type="PANTHER" id="PTHR11533">
    <property type="entry name" value="PROTEASE M1 ZINC METALLOPROTEASE"/>
    <property type="match status" value="1"/>
</dbReference>
<dbReference type="GO" id="GO:0008270">
    <property type="term" value="F:zinc ion binding"/>
    <property type="evidence" value="ECO:0007669"/>
    <property type="project" value="InterPro"/>
</dbReference>
<keyword evidence="16" id="KW-1185">Reference proteome</keyword>
<evidence type="ECO:0000256" key="7">
    <source>
        <dbReference type="ARBA" id="ARBA00022723"/>
    </source>
</evidence>
<dbReference type="InterPro" id="IPR027268">
    <property type="entry name" value="Peptidase_M4/M1_CTD_sf"/>
</dbReference>
<dbReference type="GO" id="GO:0008237">
    <property type="term" value="F:metallopeptidase activity"/>
    <property type="evidence" value="ECO:0007669"/>
    <property type="project" value="UniProtKB-KW"/>
</dbReference>
<comment type="caution">
    <text evidence="15">The sequence shown here is derived from an EMBL/GenBank/DDBJ whole genome shotgun (WGS) entry which is preliminary data.</text>
</comment>
<dbReference type="PANTHER" id="PTHR11533:SF297">
    <property type="entry name" value="AMINOPEPTIDASE N"/>
    <property type="match status" value="1"/>
</dbReference>
<dbReference type="InterPro" id="IPR045357">
    <property type="entry name" value="Aminopeptidase_N-like_N"/>
</dbReference>
<dbReference type="AlphaFoldDB" id="A0A918W3I5"/>
<evidence type="ECO:0000256" key="6">
    <source>
        <dbReference type="ARBA" id="ARBA00022670"/>
    </source>
</evidence>
<dbReference type="InterPro" id="IPR001930">
    <property type="entry name" value="Peptidase_M1"/>
</dbReference>
<reference evidence="15" key="1">
    <citation type="journal article" date="2014" name="Int. J. Syst. Evol. Microbiol.">
        <title>Complete genome sequence of Corynebacterium casei LMG S-19264T (=DSM 44701T), isolated from a smear-ripened cheese.</title>
        <authorList>
            <consortium name="US DOE Joint Genome Institute (JGI-PGF)"/>
            <person name="Walter F."/>
            <person name="Albersmeier A."/>
            <person name="Kalinowski J."/>
            <person name="Ruckert C."/>
        </authorList>
    </citation>
    <scope>NUCLEOTIDE SEQUENCE</scope>
    <source>
        <strain evidence="15">JCM 4518</strain>
    </source>
</reference>
<comment type="cofactor">
    <cofactor evidence="2">
        <name>Zn(2+)</name>
        <dbReference type="ChEBI" id="CHEBI:29105"/>
    </cofactor>
</comment>
<keyword evidence="7" id="KW-0479">Metal-binding</keyword>
<name>A0A918W3I5_9ACTN</name>
<dbReference type="GO" id="GO:0006508">
    <property type="term" value="P:proteolysis"/>
    <property type="evidence" value="ECO:0007669"/>
    <property type="project" value="UniProtKB-KW"/>
</dbReference>
<keyword evidence="8" id="KW-0378">Hydrolase</keyword>
<dbReference type="SUPFAM" id="SSF63737">
    <property type="entry name" value="Leukotriene A4 hydrolase N-terminal domain"/>
    <property type="match status" value="1"/>
</dbReference>
<evidence type="ECO:0000313" key="15">
    <source>
        <dbReference type="EMBL" id="GHA63519.1"/>
    </source>
</evidence>
<evidence type="ECO:0000259" key="14">
    <source>
        <dbReference type="Pfam" id="PF17900"/>
    </source>
</evidence>
<comment type="catalytic activity">
    <reaction evidence="1">
        <text>Release of an N-terminal amino acid, Xaa-|-Yaa- from a peptide, amide or arylamide. Xaa is preferably Ala, but may be most amino acids including Pro (slow action). When a terminal hydrophobic residue is followed by a prolyl residue, the two may be released as an intact Xaa-Pro dipeptide.</text>
        <dbReference type="EC" id="3.4.11.2"/>
    </reaction>
</comment>
<keyword evidence="9" id="KW-0862">Zinc</keyword>
<gene>
    <name evidence="15" type="ORF">GCM10010305_01090</name>
</gene>
<accession>A0A918W3I5</accession>
<dbReference type="Gene3D" id="2.60.40.1730">
    <property type="entry name" value="tricorn interacting facor f3 domain"/>
    <property type="match status" value="1"/>
</dbReference>
<evidence type="ECO:0000256" key="2">
    <source>
        <dbReference type="ARBA" id="ARBA00001947"/>
    </source>
</evidence>
<feature type="domain" description="Peptidase M1 membrane alanine aminopeptidase" evidence="13">
    <location>
        <begin position="328"/>
        <end position="465"/>
    </location>
</feature>
<dbReference type="CDD" id="cd09603">
    <property type="entry name" value="M1_APN_like"/>
    <property type="match status" value="1"/>
</dbReference>
<evidence type="ECO:0000256" key="1">
    <source>
        <dbReference type="ARBA" id="ARBA00000098"/>
    </source>
</evidence>
<evidence type="ECO:0000313" key="16">
    <source>
        <dbReference type="Proteomes" id="UP000644020"/>
    </source>
</evidence>
<dbReference type="Pfam" id="PF17900">
    <property type="entry name" value="Peptidase_M1_N"/>
    <property type="match status" value="1"/>
</dbReference>